<comment type="caution">
    <text evidence="8">The sequence shown here is derived from an EMBL/GenBank/DDBJ whole genome shotgun (WGS) entry which is preliminary data.</text>
</comment>
<sequence>MTSPTHVVLAEDSVLLRDGLVRLITEGGFEVVAACPDAETFLAAVEEHRPGLVVVDVRMPPTFTSEGIRAALQVRDRYPETAVLVLSQYVEEQYATELVASRAKGVGYLLKDRVADTSEFIDALREVSQGGTVLDPEVVLQLLSRARNADPLARLTPREREVLGLMAEGRTNTAIAGRLFIGEGAVEKNVSSIFSKLDLPPTGQDHRRVLAVLRWLDQDRTPGEPS</sequence>
<evidence type="ECO:0000256" key="1">
    <source>
        <dbReference type="ARBA" id="ARBA00022553"/>
    </source>
</evidence>
<evidence type="ECO:0000256" key="2">
    <source>
        <dbReference type="ARBA" id="ARBA00023015"/>
    </source>
</evidence>
<name>A0A542YNR3_9MICO</name>
<feature type="domain" description="Response regulatory" evidence="7">
    <location>
        <begin position="6"/>
        <end position="126"/>
    </location>
</feature>
<dbReference type="GO" id="GO:0000160">
    <property type="term" value="P:phosphorelay signal transduction system"/>
    <property type="evidence" value="ECO:0007669"/>
    <property type="project" value="InterPro"/>
</dbReference>
<dbReference type="SUPFAM" id="SSF52172">
    <property type="entry name" value="CheY-like"/>
    <property type="match status" value="1"/>
</dbReference>
<evidence type="ECO:0000313" key="8">
    <source>
        <dbReference type="EMBL" id="TQL49738.1"/>
    </source>
</evidence>
<dbReference type="EMBL" id="VFOP01000001">
    <property type="protein sequence ID" value="TQL49738.1"/>
    <property type="molecule type" value="Genomic_DNA"/>
</dbReference>
<evidence type="ECO:0000259" key="7">
    <source>
        <dbReference type="PROSITE" id="PS50110"/>
    </source>
</evidence>
<dbReference type="Gene3D" id="3.40.50.2300">
    <property type="match status" value="1"/>
</dbReference>
<keyword evidence="9" id="KW-1185">Reference proteome</keyword>
<dbReference type="PRINTS" id="PR00038">
    <property type="entry name" value="HTHLUXR"/>
</dbReference>
<keyword evidence="3" id="KW-0238">DNA-binding</keyword>
<accession>A0A542YNR3</accession>
<keyword evidence="4" id="KW-0804">Transcription</keyword>
<evidence type="ECO:0000313" key="9">
    <source>
        <dbReference type="Proteomes" id="UP000319516"/>
    </source>
</evidence>
<dbReference type="CDD" id="cd06170">
    <property type="entry name" value="LuxR_C_like"/>
    <property type="match status" value="1"/>
</dbReference>
<reference evidence="8 9" key="1">
    <citation type="submission" date="2019-06" db="EMBL/GenBank/DDBJ databases">
        <title>Sequencing the genomes of 1000 actinobacteria strains.</title>
        <authorList>
            <person name="Klenk H.-P."/>
        </authorList>
    </citation>
    <scope>NUCLEOTIDE SEQUENCE [LARGE SCALE GENOMIC DNA]</scope>
    <source>
        <strain evidence="8 9">DSM 12335</strain>
    </source>
</reference>
<dbReference type="InterPro" id="IPR058245">
    <property type="entry name" value="NreC/VraR/RcsB-like_REC"/>
</dbReference>
<dbReference type="AlphaFoldDB" id="A0A542YNR3"/>
<gene>
    <name evidence="8" type="ORF">FB467_0829</name>
</gene>
<proteinExistence type="predicted"/>
<organism evidence="8 9">
    <name type="scientific">Ornithinicoccus hortensis</name>
    <dbReference type="NCBI Taxonomy" id="82346"/>
    <lineage>
        <taxon>Bacteria</taxon>
        <taxon>Bacillati</taxon>
        <taxon>Actinomycetota</taxon>
        <taxon>Actinomycetes</taxon>
        <taxon>Micrococcales</taxon>
        <taxon>Intrasporangiaceae</taxon>
        <taxon>Ornithinicoccus</taxon>
    </lineage>
</organism>
<dbReference type="PROSITE" id="PS50043">
    <property type="entry name" value="HTH_LUXR_2"/>
    <property type="match status" value="1"/>
</dbReference>
<dbReference type="CDD" id="cd17535">
    <property type="entry name" value="REC_NarL-like"/>
    <property type="match status" value="1"/>
</dbReference>
<dbReference type="InterPro" id="IPR039420">
    <property type="entry name" value="WalR-like"/>
</dbReference>
<dbReference type="PROSITE" id="PS50110">
    <property type="entry name" value="RESPONSE_REGULATORY"/>
    <property type="match status" value="1"/>
</dbReference>
<dbReference type="InterPro" id="IPR001789">
    <property type="entry name" value="Sig_transdc_resp-reg_receiver"/>
</dbReference>
<dbReference type="InterPro" id="IPR000792">
    <property type="entry name" value="Tscrpt_reg_LuxR_C"/>
</dbReference>
<evidence type="ECO:0000256" key="5">
    <source>
        <dbReference type="PROSITE-ProRule" id="PRU00169"/>
    </source>
</evidence>
<feature type="modified residue" description="4-aspartylphosphate" evidence="5">
    <location>
        <position position="56"/>
    </location>
</feature>
<dbReference type="PANTHER" id="PTHR43214">
    <property type="entry name" value="TWO-COMPONENT RESPONSE REGULATOR"/>
    <property type="match status" value="1"/>
</dbReference>
<dbReference type="Pfam" id="PF00196">
    <property type="entry name" value="GerE"/>
    <property type="match status" value="1"/>
</dbReference>
<protein>
    <submittedName>
        <fullName evidence="8">LuxR family two component transcriptional regulator</fullName>
    </submittedName>
</protein>
<evidence type="ECO:0000256" key="3">
    <source>
        <dbReference type="ARBA" id="ARBA00023125"/>
    </source>
</evidence>
<keyword evidence="1 5" id="KW-0597">Phosphoprotein</keyword>
<feature type="domain" description="HTH luxR-type" evidence="6">
    <location>
        <begin position="148"/>
        <end position="219"/>
    </location>
</feature>
<evidence type="ECO:0000259" key="6">
    <source>
        <dbReference type="PROSITE" id="PS50043"/>
    </source>
</evidence>
<dbReference type="Pfam" id="PF00072">
    <property type="entry name" value="Response_reg"/>
    <property type="match status" value="1"/>
</dbReference>
<dbReference type="InterPro" id="IPR011006">
    <property type="entry name" value="CheY-like_superfamily"/>
</dbReference>
<dbReference type="GO" id="GO:0003677">
    <property type="term" value="F:DNA binding"/>
    <property type="evidence" value="ECO:0007669"/>
    <property type="project" value="UniProtKB-KW"/>
</dbReference>
<dbReference type="OrthoDB" id="9808843at2"/>
<evidence type="ECO:0000256" key="4">
    <source>
        <dbReference type="ARBA" id="ARBA00023163"/>
    </source>
</evidence>
<dbReference type="GO" id="GO:0006355">
    <property type="term" value="P:regulation of DNA-templated transcription"/>
    <property type="evidence" value="ECO:0007669"/>
    <property type="project" value="InterPro"/>
</dbReference>
<dbReference type="PANTHER" id="PTHR43214:SF24">
    <property type="entry name" value="TRANSCRIPTIONAL REGULATORY PROTEIN NARL-RELATED"/>
    <property type="match status" value="1"/>
</dbReference>
<dbReference type="RefSeq" id="WP_141783959.1">
    <property type="nucleotide sequence ID" value="NZ_BAAAIK010000003.1"/>
</dbReference>
<dbReference type="SMART" id="SM00448">
    <property type="entry name" value="REC"/>
    <property type="match status" value="1"/>
</dbReference>
<dbReference type="Proteomes" id="UP000319516">
    <property type="component" value="Unassembled WGS sequence"/>
</dbReference>
<dbReference type="SMART" id="SM00421">
    <property type="entry name" value="HTH_LUXR"/>
    <property type="match status" value="1"/>
</dbReference>
<keyword evidence="2" id="KW-0805">Transcription regulation</keyword>